<reference evidence="2 3" key="1">
    <citation type="submission" date="2022-05" db="EMBL/GenBank/DDBJ databases">
        <title>Genome Sequencing of Bee-Associated Microbes.</title>
        <authorList>
            <person name="Dunlap C."/>
        </authorList>
    </citation>
    <scope>NUCLEOTIDE SEQUENCE [LARGE SCALE GENOMIC DNA]</scope>
    <source>
        <strain evidence="2 3">NRRL B-14421</strain>
    </source>
</reference>
<dbReference type="Pfam" id="PF22016">
    <property type="entry name" value="DUF6933"/>
    <property type="match status" value="1"/>
</dbReference>
<accession>A0ABT4G698</accession>
<sequence>MAVIACTKKLFDLSNFQVLPIPEVGYRPLNSWHAHLFKVGRKNCVMIMNDLTRYQVVLYGFRKEHVKDFQHLFLKNLEIVLRADQFTDQEVNLFLSNMDKFIYTKTHNRSIVGSLNEQIFMTQHWIEKYLPTDELNIVGLNVKLNDSVILKLAEGYPRLALKNALLDM</sequence>
<dbReference type="InterPro" id="IPR053864">
    <property type="entry name" value="DUF6933"/>
</dbReference>
<evidence type="ECO:0000313" key="2">
    <source>
        <dbReference type="EMBL" id="MCY9691706.1"/>
    </source>
</evidence>
<protein>
    <recommendedName>
        <fullName evidence="1">DUF6933 domain-containing protein</fullName>
    </recommendedName>
</protein>
<dbReference type="Proteomes" id="UP001527099">
    <property type="component" value="Unassembled WGS sequence"/>
</dbReference>
<name>A0ABT4G698_9BACL</name>
<keyword evidence="3" id="KW-1185">Reference proteome</keyword>
<comment type="caution">
    <text evidence="2">The sequence shown here is derived from an EMBL/GenBank/DDBJ whole genome shotgun (WGS) entry which is preliminary data.</text>
</comment>
<dbReference type="EMBL" id="JAMDMX010000003">
    <property type="protein sequence ID" value="MCY9691706.1"/>
    <property type="molecule type" value="Genomic_DNA"/>
</dbReference>
<evidence type="ECO:0000313" key="3">
    <source>
        <dbReference type="Proteomes" id="UP001527099"/>
    </source>
</evidence>
<gene>
    <name evidence="2" type="ORF">M5X19_02020</name>
</gene>
<organism evidence="2 3">
    <name type="scientific">Paenibacillus alginolyticus</name>
    <dbReference type="NCBI Taxonomy" id="59839"/>
    <lineage>
        <taxon>Bacteria</taxon>
        <taxon>Bacillati</taxon>
        <taxon>Bacillota</taxon>
        <taxon>Bacilli</taxon>
        <taxon>Bacillales</taxon>
        <taxon>Paenibacillaceae</taxon>
        <taxon>Paenibacillus</taxon>
    </lineage>
</organism>
<dbReference type="RefSeq" id="WP_029194967.1">
    <property type="nucleotide sequence ID" value="NZ_JAMDMW010000086.1"/>
</dbReference>
<proteinExistence type="predicted"/>
<evidence type="ECO:0000259" key="1">
    <source>
        <dbReference type="Pfam" id="PF22016"/>
    </source>
</evidence>
<feature type="domain" description="DUF6933" evidence="1">
    <location>
        <begin position="4"/>
        <end position="156"/>
    </location>
</feature>